<dbReference type="InterPro" id="IPR012902">
    <property type="entry name" value="N_methyl_site"/>
</dbReference>
<reference evidence="8 9" key="1">
    <citation type="submission" date="2020-03" db="EMBL/GenBank/DDBJ databases">
        <title>Genomic Encyclopedia of Type Strains, Phase III (KMG-III): the genomes of soil and plant-associated and newly described type strains.</title>
        <authorList>
            <person name="Whitman W."/>
        </authorList>
    </citation>
    <scope>NUCLEOTIDE SEQUENCE [LARGE SCALE GENOMIC DNA]</scope>
    <source>
        <strain evidence="8 9">CECT 8804</strain>
    </source>
</reference>
<evidence type="ECO:0000256" key="5">
    <source>
        <dbReference type="ARBA" id="ARBA00022692"/>
    </source>
</evidence>
<gene>
    <name evidence="8" type="ORF">FHS31_001903</name>
</gene>
<evidence type="ECO:0000256" key="4">
    <source>
        <dbReference type="ARBA" id="ARBA00022519"/>
    </source>
</evidence>
<dbReference type="Proteomes" id="UP000727456">
    <property type="component" value="Unassembled WGS sequence"/>
</dbReference>
<comment type="subcellular location">
    <subcellularLocation>
        <location evidence="1">Cell inner membrane</location>
        <topology evidence="1">Single-pass membrane protein</topology>
    </subcellularLocation>
</comment>
<keyword evidence="4" id="KW-0997">Cell inner membrane</keyword>
<evidence type="ECO:0000313" key="9">
    <source>
        <dbReference type="Proteomes" id="UP000727456"/>
    </source>
</evidence>
<organism evidence="8 9">
    <name type="scientific">Sphingomonas vulcanisoli</name>
    <dbReference type="NCBI Taxonomy" id="1658060"/>
    <lineage>
        <taxon>Bacteria</taxon>
        <taxon>Pseudomonadati</taxon>
        <taxon>Pseudomonadota</taxon>
        <taxon>Alphaproteobacteria</taxon>
        <taxon>Sphingomonadales</taxon>
        <taxon>Sphingomonadaceae</taxon>
        <taxon>Sphingomonas</taxon>
    </lineage>
</organism>
<evidence type="ECO:0000256" key="2">
    <source>
        <dbReference type="ARBA" id="ARBA00022475"/>
    </source>
</evidence>
<keyword evidence="6" id="KW-1133">Transmembrane helix</keyword>
<keyword evidence="5" id="KW-0812">Transmembrane</keyword>
<dbReference type="NCBIfam" id="TIGR02532">
    <property type="entry name" value="IV_pilin_GFxxxE"/>
    <property type="match status" value="1"/>
</dbReference>
<name>A0ABX0TS44_9SPHN</name>
<keyword evidence="2" id="KW-1003">Cell membrane</keyword>
<evidence type="ECO:0000256" key="1">
    <source>
        <dbReference type="ARBA" id="ARBA00004377"/>
    </source>
</evidence>
<evidence type="ECO:0000256" key="7">
    <source>
        <dbReference type="ARBA" id="ARBA00023136"/>
    </source>
</evidence>
<keyword evidence="3" id="KW-0488">Methylation</keyword>
<protein>
    <submittedName>
        <fullName evidence="8">General secretion pathway protein J</fullName>
    </submittedName>
</protein>
<sequence length="174" mass="18733">MEPIDAREAGFTLIEMMVALALLALISIAGAALVNSVIGARARVEQRLDRLADLQRATTLIDADIRQIAPAPILLQGNRLSFGRHAGTGAAGDQLVSYAMEGQVLTRTVNGVRQPILPDVTALHWSFFVRPIGWRASWPADPRQPDAWPAAIGADIALKPNGTLRRIIVLPAHP</sequence>
<dbReference type="EMBL" id="JAAOZC010000004">
    <property type="protein sequence ID" value="NIJ08286.1"/>
    <property type="molecule type" value="Genomic_DNA"/>
</dbReference>
<evidence type="ECO:0000313" key="8">
    <source>
        <dbReference type="EMBL" id="NIJ08286.1"/>
    </source>
</evidence>
<dbReference type="InterPro" id="IPR045584">
    <property type="entry name" value="Pilin-like"/>
</dbReference>
<dbReference type="SUPFAM" id="SSF54523">
    <property type="entry name" value="Pili subunits"/>
    <property type="match status" value="1"/>
</dbReference>
<dbReference type="Pfam" id="PF07963">
    <property type="entry name" value="N_methyl"/>
    <property type="match status" value="1"/>
</dbReference>
<dbReference type="InterPro" id="IPR051621">
    <property type="entry name" value="T2SS_protein_J"/>
</dbReference>
<evidence type="ECO:0000256" key="3">
    <source>
        <dbReference type="ARBA" id="ARBA00022481"/>
    </source>
</evidence>
<dbReference type="PANTHER" id="PTHR39583">
    <property type="entry name" value="TYPE II SECRETION SYSTEM PROTEIN J-RELATED"/>
    <property type="match status" value="1"/>
</dbReference>
<dbReference type="PROSITE" id="PS00409">
    <property type="entry name" value="PROKAR_NTER_METHYL"/>
    <property type="match status" value="1"/>
</dbReference>
<comment type="caution">
    <text evidence="8">The sequence shown here is derived from an EMBL/GenBank/DDBJ whole genome shotgun (WGS) entry which is preliminary data.</text>
</comment>
<proteinExistence type="predicted"/>
<accession>A0ABX0TS44</accession>
<keyword evidence="7" id="KW-0472">Membrane</keyword>
<dbReference type="PANTHER" id="PTHR39583:SF2">
    <property type="entry name" value="TYPE II SECRETION SYSTEM PROTEIN J"/>
    <property type="match status" value="1"/>
</dbReference>
<evidence type="ECO:0000256" key="6">
    <source>
        <dbReference type="ARBA" id="ARBA00022989"/>
    </source>
</evidence>
<dbReference type="RefSeq" id="WP_167073133.1">
    <property type="nucleotide sequence ID" value="NZ_JAAOZC010000004.1"/>
</dbReference>
<keyword evidence="9" id="KW-1185">Reference proteome</keyword>